<dbReference type="Proteomes" id="UP000321717">
    <property type="component" value="Unassembled WGS sequence"/>
</dbReference>
<protein>
    <submittedName>
        <fullName evidence="1">Uncharacterized protein</fullName>
    </submittedName>
</protein>
<accession>A0A512HQ52</accession>
<name>A0A512HQ52_9HYPH</name>
<comment type="caution">
    <text evidence="1">The sequence shown here is derived from an EMBL/GenBank/DDBJ whole genome shotgun (WGS) entry which is preliminary data.</text>
</comment>
<gene>
    <name evidence="1" type="ORF">RNA01_45190</name>
</gene>
<dbReference type="AlphaFoldDB" id="A0A512HQ52"/>
<organism evidence="1 2">
    <name type="scientific">Ciceribacter naphthalenivorans</name>
    <dbReference type="NCBI Taxonomy" id="1118451"/>
    <lineage>
        <taxon>Bacteria</taxon>
        <taxon>Pseudomonadati</taxon>
        <taxon>Pseudomonadota</taxon>
        <taxon>Alphaproteobacteria</taxon>
        <taxon>Hyphomicrobiales</taxon>
        <taxon>Rhizobiaceae</taxon>
        <taxon>Ciceribacter</taxon>
    </lineage>
</organism>
<keyword evidence="2" id="KW-1185">Reference proteome</keyword>
<evidence type="ECO:0000313" key="2">
    <source>
        <dbReference type="Proteomes" id="UP000321717"/>
    </source>
</evidence>
<proteinExistence type="predicted"/>
<evidence type="ECO:0000313" key="1">
    <source>
        <dbReference type="EMBL" id="GEO87587.1"/>
    </source>
</evidence>
<dbReference type="EMBL" id="BJZP01000058">
    <property type="protein sequence ID" value="GEO87587.1"/>
    <property type="molecule type" value="Genomic_DNA"/>
</dbReference>
<reference evidence="1 2" key="1">
    <citation type="submission" date="2019-07" db="EMBL/GenBank/DDBJ databases">
        <title>Whole genome shotgun sequence of Rhizobium naphthalenivorans NBRC 107585.</title>
        <authorList>
            <person name="Hosoyama A."/>
            <person name="Uohara A."/>
            <person name="Ohji S."/>
            <person name="Ichikawa N."/>
        </authorList>
    </citation>
    <scope>NUCLEOTIDE SEQUENCE [LARGE SCALE GENOMIC DNA]</scope>
    <source>
        <strain evidence="1 2">NBRC 107585</strain>
    </source>
</reference>
<sequence length="64" mass="7032">MANKISGLSCRTRSWPSDIAYLEIPTLLSAQKSTDSNKNVVNDRDIGDADIRAAHRILVALVYS</sequence>